<dbReference type="GO" id="GO:0004650">
    <property type="term" value="F:polygalacturonase activity"/>
    <property type="evidence" value="ECO:0007669"/>
    <property type="project" value="InterPro"/>
</dbReference>
<protein>
    <submittedName>
        <fullName evidence="9">Uncharacterized protein</fullName>
    </submittedName>
</protein>
<proteinExistence type="inferred from homology"/>
<evidence type="ECO:0000313" key="10">
    <source>
        <dbReference type="Proteomes" id="UP001341281"/>
    </source>
</evidence>
<dbReference type="PANTHER" id="PTHR31375">
    <property type="match status" value="1"/>
</dbReference>
<dbReference type="GO" id="GO:0005975">
    <property type="term" value="P:carbohydrate metabolic process"/>
    <property type="evidence" value="ECO:0007669"/>
    <property type="project" value="InterPro"/>
</dbReference>
<comment type="subcellular location">
    <subcellularLocation>
        <location evidence="1">Secreted</location>
        <location evidence="1">Cell wall</location>
    </subcellularLocation>
</comment>
<dbReference type="GO" id="GO:0071555">
    <property type="term" value="P:cell wall organization"/>
    <property type="evidence" value="ECO:0007669"/>
    <property type="project" value="UniProtKB-KW"/>
</dbReference>
<accession>A0AAQ3PPT8</accession>
<dbReference type="AlphaFoldDB" id="A0AAQ3PPT8"/>
<dbReference type="InterPro" id="IPR000743">
    <property type="entry name" value="Glyco_hydro_28"/>
</dbReference>
<evidence type="ECO:0000256" key="6">
    <source>
        <dbReference type="ARBA" id="ARBA00023295"/>
    </source>
</evidence>
<evidence type="ECO:0000256" key="8">
    <source>
        <dbReference type="RuleBase" id="RU361169"/>
    </source>
</evidence>
<organism evidence="9 10">
    <name type="scientific">Paspalum notatum var. saurae</name>
    <dbReference type="NCBI Taxonomy" id="547442"/>
    <lineage>
        <taxon>Eukaryota</taxon>
        <taxon>Viridiplantae</taxon>
        <taxon>Streptophyta</taxon>
        <taxon>Embryophyta</taxon>
        <taxon>Tracheophyta</taxon>
        <taxon>Spermatophyta</taxon>
        <taxon>Magnoliopsida</taxon>
        <taxon>Liliopsida</taxon>
        <taxon>Poales</taxon>
        <taxon>Poaceae</taxon>
        <taxon>PACMAD clade</taxon>
        <taxon>Panicoideae</taxon>
        <taxon>Andropogonodae</taxon>
        <taxon>Paspaleae</taxon>
        <taxon>Paspalinae</taxon>
        <taxon>Paspalum</taxon>
    </lineage>
</organism>
<evidence type="ECO:0000256" key="2">
    <source>
        <dbReference type="ARBA" id="ARBA00008834"/>
    </source>
</evidence>
<dbReference type="Proteomes" id="UP001341281">
    <property type="component" value="Chromosome 02"/>
</dbReference>
<evidence type="ECO:0000256" key="7">
    <source>
        <dbReference type="ARBA" id="ARBA00023316"/>
    </source>
</evidence>
<evidence type="ECO:0000256" key="4">
    <source>
        <dbReference type="ARBA" id="ARBA00022525"/>
    </source>
</evidence>
<dbReference type="InterPro" id="IPR011050">
    <property type="entry name" value="Pectin_lyase_fold/virulence"/>
</dbReference>
<evidence type="ECO:0000256" key="5">
    <source>
        <dbReference type="ARBA" id="ARBA00022801"/>
    </source>
</evidence>
<reference evidence="9 10" key="1">
    <citation type="submission" date="2024-02" db="EMBL/GenBank/DDBJ databases">
        <title>High-quality chromosome-scale genome assembly of Pensacola bahiagrass (Paspalum notatum Flugge var. saurae).</title>
        <authorList>
            <person name="Vega J.M."/>
            <person name="Podio M."/>
            <person name="Orjuela J."/>
            <person name="Siena L.A."/>
            <person name="Pessino S.C."/>
            <person name="Combes M.C."/>
            <person name="Mariac C."/>
            <person name="Albertini E."/>
            <person name="Pupilli F."/>
            <person name="Ortiz J.P.A."/>
            <person name="Leblanc O."/>
        </authorList>
    </citation>
    <scope>NUCLEOTIDE SEQUENCE [LARGE SCALE GENOMIC DNA]</scope>
    <source>
        <strain evidence="9">R1</strain>
        <tissue evidence="9">Leaf</tissue>
    </source>
</reference>
<keyword evidence="4" id="KW-0964">Secreted</keyword>
<keyword evidence="10" id="KW-1185">Reference proteome</keyword>
<dbReference type="SUPFAM" id="SSF51126">
    <property type="entry name" value="Pectin lyase-like"/>
    <property type="match status" value="1"/>
</dbReference>
<evidence type="ECO:0000256" key="1">
    <source>
        <dbReference type="ARBA" id="ARBA00004191"/>
    </source>
</evidence>
<keyword evidence="5 8" id="KW-0378">Hydrolase</keyword>
<comment type="similarity">
    <text evidence="2 8">Belongs to the glycosyl hydrolase 28 family.</text>
</comment>
<dbReference type="InterPro" id="IPR012334">
    <property type="entry name" value="Pectin_lyas_fold"/>
</dbReference>
<keyword evidence="3" id="KW-0134">Cell wall</keyword>
<dbReference type="Gene3D" id="2.160.20.10">
    <property type="entry name" value="Single-stranded right-handed beta-helix, Pectin lyase-like"/>
    <property type="match status" value="1"/>
</dbReference>
<keyword evidence="7" id="KW-0961">Cell wall biogenesis/degradation</keyword>
<gene>
    <name evidence="9" type="ORF">U9M48_006609</name>
</gene>
<dbReference type="EMBL" id="CP144746">
    <property type="protein sequence ID" value="WVZ56022.1"/>
    <property type="molecule type" value="Genomic_DNA"/>
</dbReference>
<evidence type="ECO:0000313" key="9">
    <source>
        <dbReference type="EMBL" id="WVZ56022.1"/>
    </source>
</evidence>
<sequence length="124" mass="14071">MHPPGRVEYLEVRDSMQMQVAIAYSWDMVLSRLLITAPRCSPNTDGIHHPCVQQQGSDHKRLHHQHSLGANNSWAHVTDVLVEKATLVGTTNGVRIKTWQRYRASKASTLRSVSWRARMSDEQG</sequence>
<name>A0AAQ3PPT8_PASNO</name>
<evidence type="ECO:0000256" key="3">
    <source>
        <dbReference type="ARBA" id="ARBA00022512"/>
    </source>
</evidence>
<dbReference type="Pfam" id="PF00295">
    <property type="entry name" value="Glyco_hydro_28"/>
    <property type="match status" value="1"/>
</dbReference>
<keyword evidence="6 8" id="KW-0326">Glycosidase</keyword>